<name>A0AAP9U3C5_KLEAE</name>
<dbReference type="RefSeq" id="WP_020079198.1">
    <property type="nucleotide sequence ID" value="NZ_AP022108.1"/>
</dbReference>
<accession>A0AAP9U3C5</accession>
<proteinExistence type="predicted"/>
<reference evidence="2" key="1">
    <citation type="submission" date="2020-06" db="EMBL/GenBank/DDBJ databases">
        <title>REHAB project genomes.</title>
        <authorList>
            <person name="Shaw L.P."/>
        </authorList>
    </citation>
    <scope>NUCLEOTIDE SEQUENCE [LARGE SCALE GENOMIC DNA]</scope>
    <source>
        <strain evidence="2">RHBSTW-00938</strain>
    </source>
</reference>
<sequence length="85" mass="9649">MSILKKIKDAMSPPVPEECREESYKAVLKNLDILSRESSELKSLMAEFGEGKITQEQCIATGVAIITKELLEFRYVQNKIDSQAW</sequence>
<dbReference type="AlphaFoldDB" id="A0AAP9U3C5"/>
<evidence type="ECO:0000313" key="1">
    <source>
        <dbReference type="EMBL" id="QMR38286.1"/>
    </source>
</evidence>
<organism evidence="1 2">
    <name type="scientific">Klebsiella aerogenes</name>
    <name type="common">Enterobacter aerogenes</name>
    <dbReference type="NCBI Taxonomy" id="548"/>
    <lineage>
        <taxon>Bacteria</taxon>
        <taxon>Pseudomonadati</taxon>
        <taxon>Pseudomonadota</taxon>
        <taxon>Gammaproteobacteria</taxon>
        <taxon>Enterobacterales</taxon>
        <taxon>Enterobacteriaceae</taxon>
        <taxon>Klebsiella/Raoultella group</taxon>
        <taxon>Klebsiella</taxon>
    </lineage>
</organism>
<dbReference type="Proteomes" id="UP000514462">
    <property type="component" value="Chromosome"/>
</dbReference>
<evidence type="ECO:0000313" key="2">
    <source>
        <dbReference type="Proteomes" id="UP000514462"/>
    </source>
</evidence>
<gene>
    <name evidence="1" type="ORF">HV331_01730</name>
</gene>
<dbReference type="EMBL" id="CP055904">
    <property type="protein sequence ID" value="QMR38286.1"/>
    <property type="molecule type" value="Genomic_DNA"/>
</dbReference>
<protein>
    <submittedName>
        <fullName evidence="1">Uncharacterized protein</fullName>
    </submittedName>
</protein>